<keyword evidence="3" id="KW-1185">Reference proteome</keyword>
<evidence type="ECO:0000256" key="1">
    <source>
        <dbReference type="SAM" id="Phobius"/>
    </source>
</evidence>
<keyword evidence="1" id="KW-0812">Transmembrane</keyword>
<protein>
    <recommendedName>
        <fullName evidence="4">Pali-domain-containing protein</fullName>
    </recommendedName>
</protein>
<feature type="transmembrane region" description="Helical" evidence="1">
    <location>
        <begin position="78"/>
        <end position="98"/>
    </location>
</feature>
<dbReference type="PANTHER" id="PTHR28013">
    <property type="entry name" value="PROTEIN DCV1-RELATED"/>
    <property type="match status" value="1"/>
</dbReference>
<evidence type="ECO:0000313" key="2">
    <source>
        <dbReference type="EMBL" id="KAH9831647.1"/>
    </source>
</evidence>
<organism evidence="2 3">
    <name type="scientific">Rhodofomes roseus</name>
    <dbReference type="NCBI Taxonomy" id="34475"/>
    <lineage>
        <taxon>Eukaryota</taxon>
        <taxon>Fungi</taxon>
        <taxon>Dikarya</taxon>
        <taxon>Basidiomycota</taxon>
        <taxon>Agaricomycotina</taxon>
        <taxon>Agaricomycetes</taxon>
        <taxon>Polyporales</taxon>
        <taxon>Rhodofomes</taxon>
    </lineage>
</organism>
<keyword evidence="1" id="KW-0472">Membrane</keyword>
<proteinExistence type="predicted"/>
<dbReference type="EMBL" id="JADCUA010000025">
    <property type="protein sequence ID" value="KAH9831647.1"/>
    <property type="molecule type" value="Genomic_DNA"/>
</dbReference>
<dbReference type="InterPro" id="IPR009571">
    <property type="entry name" value="SUR7/Rim9-like_fungi"/>
</dbReference>
<feature type="transmembrane region" description="Helical" evidence="1">
    <location>
        <begin position="7"/>
        <end position="30"/>
    </location>
</feature>
<feature type="transmembrane region" description="Helical" evidence="1">
    <location>
        <begin position="110"/>
        <end position="132"/>
    </location>
</feature>
<gene>
    <name evidence="2" type="ORF">C8Q71DRAFT_296744</name>
</gene>
<dbReference type="Pfam" id="PF06687">
    <property type="entry name" value="SUR7"/>
    <property type="match status" value="1"/>
</dbReference>
<comment type="caution">
    <text evidence="2">The sequence shown here is derived from an EMBL/GenBank/DDBJ whole genome shotgun (WGS) entry which is preliminary data.</text>
</comment>
<dbReference type="PANTHER" id="PTHR28013:SF4">
    <property type="entry name" value="MARVEL DOMAIN-CONTAINING PROTEIN"/>
    <property type="match status" value="1"/>
</dbReference>
<sequence length="187" mass="19341">MVYNHFVLLFGATFAVFVLLILVTLSGPIIQPIFFVKASLSSGSTKFGVLGYCGKTCSATNFGYHYGTEITTTASTTLVLFPAAAGVSLLLMLGLFPFICGPRMQVPHFLLGMLSLAASACSIAAFVVGVYLTASAVSGFKSAGDSTSIGAALWMSLAAAVIQTLVAANVGLGTCLGGRFDRKPSYV</sequence>
<name>A0ABQ8K418_9APHY</name>
<reference evidence="2 3" key="1">
    <citation type="journal article" date="2021" name="Environ. Microbiol.">
        <title>Gene family expansions and transcriptome signatures uncover fungal adaptations to wood decay.</title>
        <authorList>
            <person name="Hage H."/>
            <person name="Miyauchi S."/>
            <person name="Viragh M."/>
            <person name="Drula E."/>
            <person name="Min B."/>
            <person name="Chaduli D."/>
            <person name="Navarro D."/>
            <person name="Favel A."/>
            <person name="Norest M."/>
            <person name="Lesage-Meessen L."/>
            <person name="Balint B."/>
            <person name="Merenyi Z."/>
            <person name="de Eugenio L."/>
            <person name="Morin E."/>
            <person name="Martinez A.T."/>
            <person name="Baldrian P."/>
            <person name="Stursova M."/>
            <person name="Martinez M.J."/>
            <person name="Novotny C."/>
            <person name="Magnuson J.K."/>
            <person name="Spatafora J.W."/>
            <person name="Maurice S."/>
            <person name="Pangilinan J."/>
            <person name="Andreopoulos W."/>
            <person name="LaButti K."/>
            <person name="Hundley H."/>
            <person name="Na H."/>
            <person name="Kuo A."/>
            <person name="Barry K."/>
            <person name="Lipzen A."/>
            <person name="Henrissat B."/>
            <person name="Riley R."/>
            <person name="Ahrendt S."/>
            <person name="Nagy L.G."/>
            <person name="Grigoriev I.V."/>
            <person name="Martin F."/>
            <person name="Rosso M.N."/>
        </authorList>
    </citation>
    <scope>NUCLEOTIDE SEQUENCE [LARGE SCALE GENOMIC DNA]</scope>
    <source>
        <strain evidence="2 3">CIRM-BRFM 1785</strain>
    </source>
</reference>
<dbReference type="GeneID" id="71998361"/>
<feature type="transmembrane region" description="Helical" evidence="1">
    <location>
        <begin position="152"/>
        <end position="176"/>
    </location>
</feature>
<dbReference type="InterPro" id="IPR051380">
    <property type="entry name" value="pH-response_reg_palI/RIM9"/>
</dbReference>
<accession>A0ABQ8K418</accession>
<keyword evidence="1" id="KW-1133">Transmembrane helix</keyword>
<evidence type="ECO:0008006" key="4">
    <source>
        <dbReference type="Google" id="ProtNLM"/>
    </source>
</evidence>
<evidence type="ECO:0000313" key="3">
    <source>
        <dbReference type="Proteomes" id="UP000814176"/>
    </source>
</evidence>
<dbReference type="RefSeq" id="XP_047774761.1">
    <property type="nucleotide sequence ID" value="XM_047917629.1"/>
</dbReference>
<dbReference type="Proteomes" id="UP000814176">
    <property type="component" value="Unassembled WGS sequence"/>
</dbReference>